<dbReference type="Gene3D" id="3.30.750.24">
    <property type="entry name" value="STAS domain"/>
    <property type="match status" value="1"/>
</dbReference>
<organism evidence="4 5">
    <name type="scientific">Thioalkalivibrio versutus</name>
    <dbReference type="NCBI Taxonomy" id="106634"/>
    <lineage>
        <taxon>Bacteria</taxon>
        <taxon>Pseudomonadati</taxon>
        <taxon>Pseudomonadota</taxon>
        <taxon>Gammaproteobacteria</taxon>
        <taxon>Chromatiales</taxon>
        <taxon>Ectothiorhodospiraceae</taxon>
        <taxon>Thioalkalivibrio</taxon>
    </lineage>
</organism>
<dbReference type="InterPro" id="IPR002645">
    <property type="entry name" value="STAS_dom"/>
</dbReference>
<comment type="similarity">
    <text evidence="1 2">Belongs to the anti-sigma-factor antagonist family.</text>
</comment>
<evidence type="ECO:0000313" key="4">
    <source>
        <dbReference type="EMBL" id="AKJ95242.1"/>
    </source>
</evidence>
<dbReference type="CDD" id="cd07043">
    <property type="entry name" value="STAS_anti-anti-sigma_factors"/>
    <property type="match status" value="1"/>
</dbReference>
<dbReference type="AlphaFoldDB" id="A0A0G3G6Y5"/>
<evidence type="ECO:0000256" key="2">
    <source>
        <dbReference type="RuleBase" id="RU003749"/>
    </source>
</evidence>
<dbReference type="NCBIfam" id="TIGR00377">
    <property type="entry name" value="ant_ant_sig"/>
    <property type="match status" value="1"/>
</dbReference>
<reference evidence="4 5" key="1">
    <citation type="submission" date="2015-04" db="EMBL/GenBank/DDBJ databases">
        <title>Complete Sequence for the Genome of the Thioalkalivibrio versutus D301.</title>
        <authorList>
            <person name="Mu T."/>
            <person name="Zhou J."/>
            <person name="Xu X."/>
        </authorList>
    </citation>
    <scope>NUCLEOTIDE SEQUENCE [LARGE SCALE GENOMIC DNA]</scope>
    <source>
        <strain evidence="4 5">D301</strain>
    </source>
</reference>
<dbReference type="STRING" id="106634.TVD_07665"/>
<dbReference type="KEGG" id="tvr:TVD_07665"/>
<sequence>MELNKETVDGVCVVSPEGRLDSNTSPAFEAKLLALLDDSPTLVIRFADLEYISSAGLRVMLMAAKKVRQLNGQLVLCEIHEPIREVFEISGFLSILDVCDDRAVAVARARGEA</sequence>
<feature type="domain" description="STAS" evidence="3">
    <location>
        <begin position="1"/>
        <end position="109"/>
    </location>
</feature>
<keyword evidence="5" id="KW-1185">Reference proteome</keyword>
<dbReference type="EMBL" id="CP011367">
    <property type="protein sequence ID" value="AKJ95242.1"/>
    <property type="molecule type" value="Genomic_DNA"/>
</dbReference>
<dbReference type="SUPFAM" id="SSF52091">
    <property type="entry name" value="SpoIIaa-like"/>
    <property type="match status" value="1"/>
</dbReference>
<dbReference type="PROSITE" id="PS50801">
    <property type="entry name" value="STAS"/>
    <property type="match status" value="1"/>
</dbReference>
<evidence type="ECO:0000256" key="1">
    <source>
        <dbReference type="ARBA" id="ARBA00009013"/>
    </source>
</evidence>
<dbReference type="RefSeq" id="WP_019568755.1">
    <property type="nucleotide sequence ID" value="NZ_CP011367.1"/>
</dbReference>
<evidence type="ECO:0000259" key="3">
    <source>
        <dbReference type="PROSITE" id="PS50801"/>
    </source>
</evidence>
<dbReference type="GO" id="GO:0043856">
    <property type="term" value="F:anti-sigma factor antagonist activity"/>
    <property type="evidence" value="ECO:0007669"/>
    <property type="project" value="InterPro"/>
</dbReference>
<evidence type="ECO:0000313" key="5">
    <source>
        <dbReference type="Proteomes" id="UP000064201"/>
    </source>
</evidence>
<dbReference type="InterPro" id="IPR036513">
    <property type="entry name" value="STAS_dom_sf"/>
</dbReference>
<protein>
    <recommendedName>
        <fullName evidence="2">Anti-sigma factor antagonist</fullName>
    </recommendedName>
</protein>
<dbReference type="InterPro" id="IPR003658">
    <property type="entry name" value="Anti-sigma_ant"/>
</dbReference>
<proteinExistence type="inferred from homology"/>
<gene>
    <name evidence="4" type="ORF">TVD_07665</name>
</gene>
<dbReference type="Pfam" id="PF01740">
    <property type="entry name" value="STAS"/>
    <property type="match status" value="1"/>
</dbReference>
<dbReference type="OrthoDB" id="280847at2"/>
<dbReference type="Proteomes" id="UP000064201">
    <property type="component" value="Chromosome"/>
</dbReference>
<dbReference type="PATRIC" id="fig|106634.4.peg.1563"/>
<name>A0A0G3G6Y5_9GAMM</name>
<dbReference type="PANTHER" id="PTHR33495">
    <property type="entry name" value="ANTI-SIGMA FACTOR ANTAGONIST TM_1081-RELATED-RELATED"/>
    <property type="match status" value="1"/>
</dbReference>
<accession>A0A0G3G6Y5</accession>